<feature type="transmembrane region" description="Helical" evidence="8">
    <location>
        <begin position="292"/>
        <end position="313"/>
    </location>
</feature>
<keyword evidence="8" id="KW-0997">Cell inner membrane</keyword>
<protein>
    <recommendedName>
        <fullName evidence="8">Bcr/CflA family efflux transporter</fullName>
    </recommendedName>
</protein>
<dbReference type="SUPFAM" id="SSF103473">
    <property type="entry name" value="MFS general substrate transporter"/>
    <property type="match status" value="1"/>
</dbReference>
<feature type="transmembrane region" description="Helical" evidence="8">
    <location>
        <begin position="144"/>
        <end position="168"/>
    </location>
</feature>
<dbReference type="InterPro" id="IPR020846">
    <property type="entry name" value="MFS_dom"/>
</dbReference>
<evidence type="ECO:0000256" key="6">
    <source>
        <dbReference type="ARBA" id="ARBA00022989"/>
    </source>
</evidence>
<comment type="caution">
    <text evidence="10">The sequence shown here is derived from an EMBL/GenBank/DDBJ whole genome shotgun (WGS) entry which is preliminary data.</text>
</comment>
<dbReference type="PROSITE" id="PS50850">
    <property type="entry name" value="MFS"/>
    <property type="match status" value="1"/>
</dbReference>
<comment type="caution">
    <text evidence="8">Lacks conserved residue(s) required for the propagation of feature annotation.</text>
</comment>
<evidence type="ECO:0000256" key="1">
    <source>
        <dbReference type="ARBA" id="ARBA00004651"/>
    </source>
</evidence>
<evidence type="ECO:0000256" key="2">
    <source>
        <dbReference type="ARBA" id="ARBA00006236"/>
    </source>
</evidence>
<dbReference type="Pfam" id="PF07690">
    <property type="entry name" value="MFS_1"/>
    <property type="match status" value="1"/>
</dbReference>
<keyword evidence="3 8" id="KW-0813">Transport</keyword>
<comment type="subcellular location">
    <subcellularLocation>
        <location evidence="8">Cell inner membrane</location>
        <topology evidence="8">Multi-pass membrane protein</topology>
    </subcellularLocation>
    <subcellularLocation>
        <location evidence="1">Cell membrane</location>
        <topology evidence="1">Multi-pass membrane protein</topology>
    </subcellularLocation>
</comment>
<keyword evidence="4" id="KW-1003">Cell membrane</keyword>
<dbReference type="InterPro" id="IPR036259">
    <property type="entry name" value="MFS_trans_sf"/>
</dbReference>
<dbReference type="RefSeq" id="WP_173583667.1">
    <property type="nucleotide sequence ID" value="NZ_WOTB01000014.1"/>
</dbReference>
<evidence type="ECO:0000256" key="7">
    <source>
        <dbReference type="ARBA" id="ARBA00023136"/>
    </source>
</evidence>
<feature type="transmembrane region" description="Helical" evidence="8">
    <location>
        <begin position="355"/>
        <end position="373"/>
    </location>
</feature>
<dbReference type="PANTHER" id="PTHR23502">
    <property type="entry name" value="MAJOR FACILITATOR SUPERFAMILY"/>
    <property type="match status" value="1"/>
</dbReference>
<dbReference type="Proteomes" id="UP000635278">
    <property type="component" value="Unassembled WGS sequence"/>
</dbReference>
<evidence type="ECO:0000256" key="8">
    <source>
        <dbReference type="RuleBase" id="RU365088"/>
    </source>
</evidence>
<gene>
    <name evidence="10" type="ORF">GOB93_11575</name>
</gene>
<keyword evidence="7 8" id="KW-0472">Membrane</keyword>
<feature type="transmembrane region" description="Helical" evidence="8">
    <location>
        <begin position="20"/>
        <end position="38"/>
    </location>
</feature>
<dbReference type="Gene3D" id="1.20.1720.10">
    <property type="entry name" value="Multidrug resistance protein D"/>
    <property type="match status" value="1"/>
</dbReference>
<evidence type="ECO:0000259" key="9">
    <source>
        <dbReference type="PROSITE" id="PS50850"/>
    </source>
</evidence>
<keyword evidence="6 8" id="KW-1133">Transmembrane helix</keyword>
<keyword evidence="5 8" id="KW-0812">Transmembrane</keyword>
<feature type="transmembrane region" description="Helical" evidence="8">
    <location>
        <begin position="87"/>
        <end position="105"/>
    </location>
</feature>
<evidence type="ECO:0000256" key="4">
    <source>
        <dbReference type="ARBA" id="ARBA00022475"/>
    </source>
</evidence>
<dbReference type="EMBL" id="WOTB01000014">
    <property type="protein sequence ID" value="NHN85277.1"/>
    <property type="molecule type" value="Genomic_DNA"/>
</dbReference>
<dbReference type="InterPro" id="IPR004812">
    <property type="entry name" value="Efflux_drug-R_Bcr/CmlA"/>
</dbReference>
<feature type="transmembrane region" description="Helical" evidence="8">
    <location>
        <begin position="226"/>
        <end position="251"/>
    </location>
</feature>
<proteinExistence type="inferred from homology"/>
<comment type="similarity">
    <text evidence="2 8">Belongs to the major facilitator superfamily. Bcr/CmlA family.</text>
</comment>
<dbReference type="NCBIfam" id="TIGR00710">
    <property type="entry name" value="efflux_Bcr_CflA"/>
    <property type="match status" value="1"/>
</dbReference>
<keyword evidence="11" id="KW-1185">Reference proteome</keyword>
<evidence type="ECO:0000256" key="3">
    <source>
        <dbReference type="ARBA" id="ARBA00022448"/>
    </source>
</evidence>
<feature type="transmembrane region" description="Helical" evidence="8">
    <location>
        <begin position="58"/>
        <end position="75"/>
    </location>
</feature>
<dbReference type="CDD" id="cd17320">
    <property type="entry name" value="MFS_MdfA_MDR_like"/>
    <property type="match status" value="1"/>
</dbReference>
<evidence type="ECO:0000313" key="11">
    <source>
        <dbReference type="Proteomes" id="UP000635278"/>
    </source>
</evidence>
<evidence type="ECO:0000313" key="10">
    <source>
        <dbReference type="EMBL" id="NHN85277.1"/>
    </source>
</evidence>
<dbReference type="InterPro" id="IPR011701">
    <property type="entry name" value="MFS"/>
</dbReference>
<reference evidence="10 11" key="1">
    <citation type="journal article" date="2020" name="Int. J. Syst. Evol. Microbiol.">
        <title>Novel acetic acid bacteria from cider fermentations: Acetobacter conturbans sp. nov. and Acetobacter fallax sp. nov.</title>
        <authorList>
            <person name="Sombolestani A.S."/>
            <person name="Cleenwerck I."/>
            <person name="Cnockaert M."/>
            <person name="Borremans W."/>
            <person name="Wieme A.D."/>
            <person name="De Vuyst L."/>
            <person name="Vandamme P."/>
        </authorList>
    </citation>
    <scope>NUCLEOTIDE SEQUENCE [LARGE SCALE GENOMIC DNA]</scope>
    <source>
        <strain evidence="10 11">LMG 30640</strain>
    </source>
</reference>
<dbReference type="PANTHER" id="PTHR23502:SF132">
    <property type="entry name" value="POLYAMINE TRANSPORTER 2-RELATED"/>
    <property type="match status" value="1"/>
</dbReference>
<feature type="transmembrane region" description="Helical" evidence="8">
    <location>
        <begin position="379"/>
        <end position="402"/>
    </location>
</feature>
<name>A0ABX0JPT9_9PROT</name>
<sequence>MVPTDRGLHPTAPPASRWDLFLILCLLTCLGPLNIDLYLPGFPGIAHDFHAGQTSVQFSLTGALFGLAVGQLMVGPFSDAKGRKGPLMIAMGLFTLSSLLCAAAPGIGTFIMARFMQGLTAAAGLVLSRAIVRDLFSGVALARFFSRLMIINAVAPMVAPMIGGAILLTPSATWRTLFLFLAGVGLVASALSSVRLHETLDPARRGAHSTRASLGAFYSLFSDREFAGYALTVGLIHGGSFAYVAGTPFIYQGLYGVSPQVFSVLFGINGLAMVAGSWLVGRSSGPAQTARILRNAVLTITAASALITGLGLIRGPLAFLVIAIFLYMICIGVVLTSTFVLAIERQGHRAGSASALLGALPLFIGAVAAPLVGMSRVSAVPMGLVLFLTCLMGLVCYFRFVWRGAL</sequence>
<feature type="transmembrane region" description="Helical" evidence="8">
    <location>
        <begin position="257"/>
        <end position="280"/>
    </location>
</feature>
<evidence type="ECO:0000256" key="5">
    <source>
        <dbReference type="ARBA" id="ARBA00022692"/>
    </source>
</evidence>
<feature type="transmembrane region" description="Helical" evidence="8">
    <location>
        <begin position="174"/>
        <end position="196"/>
    </location>
</feature>
<feature type="transmembrane region" description="Helical" evidence="8">
    <location>
        <begin position="319"/>
        <end position="343"/>
    </location>
</feature>
<feature type="domain" description="Major facilitator superfamily (MFS) profile" evidence="9">
    <location>
        <begin position="20"/>
        <end position="405"/>
    </location>
</feature>
<accession>A0ABX0JPT9</accession>
<organism evidence="10 11">
    <name type="scientific">Acetobacter musti</name>
    <dbReference type="NCBI Taxonomy" id="864732"/>
    <lineage>
        <taxon>Bacteria</taxon>
        <taxon>Pseudomonadati</taxon>
        <taxon>Pseudomonadota</taxon>
        <taxon>Alphaproteobacteria</taxon>
        <taxon>Acetobacterales</taxon>
        <taxon>Acetobacteraceae</taxon>
        <taxon>Acetobacter</taxon>
    </lineage>
</organism>